<dbReference type="EMBL" id="JAMZIH010008006">
    <property type="protein sequence ID" value="KAJ1672673.1"/>
    <property type="molecule type" value="Genomic_DNA"/>
</dbReference>
<dbReference type="Proteomes" id="UP001145114">
    <property type="component" value="Unassembled WGS sequence"/>
</dbReference>
<evidence type="ECO:0000313" key="2">
    <source>
        <dbReference type="Proteomes" id="UP001145114"/>
    </source>
</evidence>
<sequence length="349" mass="38233">MASKGTIEQLGEPKWPPVRRRNAVRRHNPKRPVGAAPARPNTVYGTRDTGTWRDGDDLIEDPSFKELVREIEQAFGKSSVDIHLKRLSALLLTTSVRKRASNPTASGGDDAAVANTQASRHRTLPPGVKTSVSRATSEPPHLGAEGIPAEHRGGCETLDTRADNRYPSSTTSRSVSFSIDQPASDKTAPISPSTAALELRARAFMGDAGGNAENYDWRRGSVGDTGGLIDSGSLSSGDNDGTLNGDETTDNSDYWEGNVDDDDEEEEESDKDNQDGTVPESSDEDAQMPPLPYPERMDYVIPWTKGYLTYSYWLGIRGHFTYWTDKNVMYHILYHTIHPPKGAEKGREG</sequence>
<accession>A0ACC1H8E8</accession>
<name>A0ACC1H8E8_9FUNG</name>
<protein>
    <submittedName>
        <fullName evidence="1">Uncharacterized protein</fullName>
    </submittedName>
</protein>
<organism evidence="1 2">
    <name type="scientific">Spiromyces aspiralis</name>
    <dbReference type="NCBI Taxonomy" id="68401"/>
    <lineage>
        <taxon>Eukaryota</taxon>
        <taxon>Fungi</taxon>
        <taxon>Fungi incertae sedis</taxon>
        <taxon>Zoopagomycota</taxon>
        <taxon>Kickxellomycotina</taxon>
        <taxon>Kickxellomycetes</taxon>
        <taxon>Kickxellales</taxon>
        <taxon>Kickxellaceae</taxon>
        <taxon>Spiromyces</taxon>
    </lineage>
</organism>
<reference evidence="1" key="1">
    <citation type="submission" date="2022-06" db="EMBL/GenBank/DDBJ databases">
        <title>Phylogenomic reconstructions and comparative analyses of Kickxellomycotina fungi.</title>
        <authorList>
            <person name="Reynolds N.K."/>
            <person name="Stajich J.E."/>
            <person name="Barry K."/>
            <person name="Grigoriev I.V."/>
            <person name="Crous P."/>
            <person name="Smith M.E."/>
        </authorList>
    </citation>
    <scope>NUCLEOTIDE SEQUENCE</scope>
    <source>
        <strain evidence="1">RSA 2271</strain>
    </source>
</reference>
<evidence type="ECO:0000313" key="1">
    <source>
        <dbReference type="EMBL" id="KAJ1672673.1"/>
    </source>
</evidence>
<proteinExistence type="predicted"/>
<gene>
    <name evidence="1" type="ORF">EV182_006721</name>
</gene>
<comment type="caution">
    <text evidence="1">The sequence shown here is derived from an EMBL/GenBank/DDBJ whole genome shotgun (WGS) entry which is preliminary data.</text>
</comment>
<keyword evidence="2" id="KW-1185">Reference proteome</keyword>